<organism evidence="6 7">
    <name type="scientific">Humicola insolens</name>
    <name type="common">Soft-rot fungus</name>
    <dbReference type="NCBI Taxonomy" id="85995"/>
    <lineage>
        <taxon>Eukaryota</taxon>
        <taxon>Fungi</taxon>
        <taxon>Dikarya</taxon>
        <taxon>Ascomycota</taxon>
        <taxon>Pezizomycotina</taxon>
        <taxon>Sordariomycetes</taxon>
        <taxon>Sordariomycetidae</taxon>
        <taxon>Sordariales</taxon>
        <taxon>Chaetomiaceae</taxon>
        <taxon>Mycothermus</taxon>
    </lineage>
</organism>
<dbReference type="CDD" id="cd12148">
    <property type="entry name" value="fungal_TF_MHR"/>
    <property type="match status" value="1"/>
</dbReference>
<dbReference type="PANTHER" id="PTHR31001">
    <property type="entry name" value="UNCHARACTERIZED TRANSCRIPTIONAL REGULATORY PROTEIN"/>
    <property type="match status" value="1"/>
</dbReference>
<dbReference type="CDD" id="cd00067">
    <property type="entry name" value="GAL4"/>
    <property type="match status" value="1"/>
</dbReference>
<protein>
    <recommendedName>
        <fullName evidence="5">Zn(2)-C6 fungal-type domain-containing protein</fullName>
    </recommendedName>
</protein>
<dbReference type="InterPro" id="IPR007219">
    <property type="entry name" value="XnlR_reg_dom"/>
</dbReference>
<comment type="caution">
    <text evidence="6">The sequence shown here is derived from an EMBL/GenBank/DDBJ whole genome shotgun (WGS) entry which is preliminary data.</text>
</comment>
<keyword evidence="3" id="KW-0539">Nucleus</keyword>
<dbReference type="InterPro" id="IPR050613">
    <property type="entry name" value="Sec_Metabolite_Reg"/>
</dbReference>
<feature type="compositionally biased region" description="Gly residues" evidence="4">
    <location>
        <begin position="772"/>
        <end position="782"/>
    </location>
</feature>
<feature type="region of interest" description="Disordered" evidence="4">
    <location>
        <begin position="132"/>
        <end position="174"/>
    </location>
</feature>
<proteinExistence type="predicted"/>
<feature type="domain" description="Zn(2)-C6 fungal-type" evidence="5">
    <location>
        <begin position="41"/>
        <end position="70"/>
    </location>
</feature>
<feature type="compositionally biased region" description="Low complexity" evidence="4">
    <location>
        <begin position="733"/>
        <end position="748"/>
    </location>
</feature>
<keyword evidence="2" id="KW-0479">Metal-binding</keyword>
<dbReference type="PANTHER" id="PTHR31001:SF45">
    <property type="entry name" value="ZN(II)2CYS6 TRANSCRIPTION FACTOR (EUROFUNG)"/>
    <property type="match status" value="1"/>
</dbReference>
<reference evidence="6 7" key="1">
    <citation type="journal article" date="2024" name="Commun. Biol.">
        <title>Comparative genomic analysis of thermophilic fungi reveals convergent evolutionary adaptations and gene losses.</title>
        <authorList>
            <person name="Steindorff A.S."/>
            <person name="Aguilar-Pontes M.V."/>
            <person name="Robinson A.J."/>
            <person name="Andreopoulos B."/>
            <person name="LaButti K."/>
            <person name="Kuo A."/>
            <person name="Mondo S."/>
            <person name="Riley R."/>
            <person name="Otillar R."/>
            <person name="Haridas S."/>
            <person name="Lipzen A."/>
            <person name="Grimwood J."/>
            <person name="Schmutz J."/>
            <person name="Clum A."/>
            <person name="Reid I.D."/>
            <person name="Moisan M.C."/>
            <person name="Butler G."/>
            <person name="Nguyen T.T.M."/>
            <person name="Dewar K."/>
            <person name="Conant G."/>
            <person name="Drula E."/>
            <person name="Henrissat B."/>
            <person name="Hansel C."/>
            <person name="Singer S."/>
            <person name="Hutchinson M.I."/>
            <person name="de Vries R.P."/>
            <person name="Natvig D.O."/>
            <person name="Powell A.J."/>
            <person name="Tsang A."/>
            <person name="Grigoriev I.V."/>
        </authorList>
    </citation>
    <scope>NUCLEOTIDE SEQUENCE [LARGE SCALE GENOMIC DNA]</scope>
    <source>
        <strain evidence="6 7">CBS 620.91</strain>
    </source>
</reference>
<evidence type="ECO:0000256" key="2">
    <source>
        <dbReference type="ARBA" id="ARBA00022723"/>
    </source>
</evidence>
<gene>
    <name evidence="6" type="ORF">VTJ49DRAFT_763</name>
</gene>
<comment type="subcellular location">
    <subcellularLocation>
        <location evidence="1">Nucleus</location>
    </subcellularLocation>
</comment>
<evidence type="ECO:0000259" key="5">
    <source>
        <dbReference type="PROSITE" id="PS50048"/>
    </source>
</evidence>
<dbReference type="EMBL" id="JAZGSY010000125">
    <property type="protein sequence ID" value="KAL1840147.1"/>
    <property type="molecule type" value="Genomic_DNA"/>
</dbReference>
<sequence length="858" mass="94025">MASEQAPSDPPPPPPPPQAPPSPRQAPVPEPAVVKLTRGHSCVLCQQRKVRCDKQKPCANCVKAQVECRVVPPQPPRRRKKKPQERDLIDRLRKYESLLTQAGVDFDPIGHQLKLPLDPGDDVADLEHDLIGLKTSPSSSTDHVSPAGGRARQHHVSNVHQYRGDDDDSSDEEYEGPTIHNAYDTMFGNSDGFPFVVGGAMASVTNAHPSAIQMFQLWQVYISNVDPLLKITHTPTLQADIISAGANPSKIPQPLEALMFAIYFIAITSLNEKEVHTMFGEDRAILLGKYHNATQQALVNASFMRSNELAVLQAYFLYLLSVRPYTDPRSMFGLLGLAFRIATRMGLHRDSADTNMSPFEAEQRRRLWWQIACFDKRIAEITGSTVNILSSCTLTTRLPLNINDADLNTQAKVQPASYTGPTEMIFALTRIELTVAASPDNVRQSVSTPGGGPLQKPMVHYSGPSPGSTDVVSHVANQYLPNDLAAFCAYIENVYLKPCDTKVPLQYFTLLMTRQALCKLRIIDFLCRTANSDSVSQPERDSYFMEALRMIEYDNIIQSAESLQGFRWYTYAHFPLPAYLCLVSELRYRTTGELCERAWDVMVENHDRRGLVRRHNRNPLHIAFGRYFVKAWDAREVAELQNGRTLTTPKIIQLLRATLGMTARPAVPPPQPPQQQQQHTSQYHPRHPPASASMNTPVAHAQHGMSPHGSLSSAPPHPGGTMSAGVNDMDMASMGMTPSSIYSSSSGGQPMGVQSASGTPPQLHHQHSQPHLGGGGGGGGGMGAPPSHIMMDDPAAAMMYTPGYDNMATPTQGMFGSTVSAGMQDSGMPAMDWDYLVQVTSLGGFNAHGFYTQGTTGG</sequence>
<dbReference type="SUPFAM" id="SSF57701">
    <property type="entry name" value="Zn2/Cys6 DNA-binding domain"/>
    <property type="match status" value="1"/>
</dbReference>
<evidence type="ECO:0000256" key="4">
    <source>
        <dbReference type="SAM" id="MobiDB-lite"/>
    </source>
</evidence>
<dbReference type="SMART" id="SM00906">
    <property type="entry name" value="Fungal_trans"/>
    <property type="match status" value="1"/>
</dbReference>
<dbReference type="Proteomes" id="UP001583172">
    <property type="component" value="Unassembled WGS sequence"/>
</dbReference>
<feature type="compositionally biased region" description="Pro residues" evidence="4">
    <location>
        <begin position="8"/>
        <end position="30"/>
    </location>
</feature>
<dbReference type="PROSITE" id="PS50048">
    <property type="entry name" value="ZN2_CY6_FUNGAL_2"/>
    <property type="match status" value="1"/>
</dbReference>
<dbReference type="SMART" id="SM00066">
    <property type="entry name" value="GAL4"/>
    <property type="match status" value="1"/>
</dbReference>
<feature type="region of interest" description="Disordered" evidence="4">
    <location>
        <begin position="663"/>
        <end position="782"/>
    </location>
</feature>
<dbReference type="Gene3D" id="4.10.240.10">
    <property type="entry name" value="Zn(2)-C6 fungal-type DNA-binding domain"/>
    <property type="match status" value="1"/>
</dbReference>
<evidence type="ECO:0000256" key="1">
    <source>
        <dbReference type="ARBA" id="ARBA00004123"/>
    </source>
</evidence>
<dbReference type="Pfam" id="PF04082">
    <property type="entry name" value="Fungal_trans"/>
    <property type="match status" value="1"/>
</dbReference>
<evidence type="ECO:0000313" key="7">
    <source>
        <dbReference type="Proteomes" id="UP001583172"/>
    </source>
</evidence>
<accession>A0ABR3VEA9</accession>
<dbReference type="Pfam" id="PF00172">
    <property type="entry name" value="Zn_clus"/>
    <property type="match status" value="1"/>
</dbReference>
<dbReference type="InterPro" id="IPR036864">
    <property type="entry name" value="Zn2-C6_fun-type_DNA-bd_sf"/>
</dbReference>
<evidence type="ECO:0000313" key="6">
    <source>
        <dbReference type="EMBL" id="KAL1840147.1"/>
    </source>
</evidence>
<name>A0ABR3VEA9_HUMIN</name>
<feature type="compositionally biased region" description="Acidic residues" evidence="4">
    <location>
        <begin position="165"/>
        <end position="174"/>
    </location>
</feature>
<evidence type="ECO:0000256" key="3">
    <source>
        <dbReference type="ARBA" id="ARBA00023242"/>
    </source>
</evidence>
<keyword evidence="7" id="KW-1185">Reference proteome</keyword>
<dbReference type="InterPro" id="IPR001138">
    <property type="entry name" value="Zn2Cys6_DnaBD"/>
</dbReference>
<feature type="region of interest" description="Disordered" evidence="4">
    <location>
        <begin position="1"/>
        <end position="31"/>
    </location>
</feature>